<protein>
    <recommendedName>
        <fullName evidence="4">DUF4340 domain-containing protein</fullName>
    </recommendedName>
</protein>
<feature type="region of interest" description="Disordered" evidence="1">
    <location>
        <begin position="24"/>
        <end position="45"/>
    </location>
</feature>
<comment type="caution">
    <text evidence="2">The sequence shown here is derived from an EMBL/GenBank/DDBJ whole genome shotgun (WGS) entry which is preliminary data.</text>
</comment>
<reference evidence="2 3" key="1">
    <citation type="journal article" date="2011" name="Int. J. Syst. Evol. Microbiol.">
        <title>Zhongshania antarctica gen. nov., sp. nov. and Zhongshania guokunii sp. nov., gammaproteobacteria respectively isolated from coastal attached (fast) ice and surface seawater of the Antarctic.</title>
        <authorList>
            <person name="Li H.J."/>
            <person name="Zhang X.Y."/>
            <person name="Chen C.X."/>
            <person name="Zhang Y.J."/>
            <person name="Gao Z.M."/>
            <person name="Yu Y."/>
            <person name="Chen X.L."/>
            <person name="Chen B."/>
            <person name="Zhang Y.Z."/>
        </authorList>
    </citation>
    <scope>NUCLEOTIDE SEQUENCE [LARGE SCALE GENOMIC DNA]</scope>
    <source>
        <strain evidence="2 3">15-R06ZXC-3</strain>
    </source>
</reference>
<keyword evidence="3" id="KW-1185">Reference proteome</keyword>
<evidence type="ECO:0000313" key="3">
    <source>
        <dbReference type="Proteomes" id="UP001557465"/>
    </source>
</evidence>
<name>A0ABV3TGI9_9RHOB</name>
<accession>A0ABV3TGI9</accession>
<dbReference type="RefSeq" id="WP_368390576.1">
    <property type="nucleotide sequence ID" value="NZ_JBFRYC010000001.1"/>
</dbReference>
<proteinExistence type="predicted"/>
<evidence type="ECO:0000256" key="1">
    <source>
        <dbReference type="SAM" id="MobiDB-lite"/>
    </source>
</evidence>
<dbReference type="Proteomes" id="UP001557465">
    <property type="component" value="Unassembled WGS sequence"/>
</dbReference>
<gene>
    <name evidence="2" type="ORF">AB4874_00785</name>
</gene>
<sequence>MFALLLAVTIALALLGWAELSPRPAGVKNTRAQTPASDAVPAPRMRKKRTKYELPRFQLPEFKLRVLKRAAKGQSDETLSHLTAPIVPLSELRETALEDAKSDVARTRPDRGAAAVPGDADAAVMARIAAMLDSAEAESDLAEDEADLPRITGFTLGDQIVLEMDGPAPHRNEIRFSPAQSGPHTIALIADEPILLIENIEAAQLTPEVVSFRAQAVA</sequence>
<organism evidence="2 3">
    <name type="scientific">Thioclava arctica</name>
    <dbReference type="NCBI Taxonomy" id="3238301"/>
    <lineage>
        <taxon>Bacteria</taxon>
        <taxon>Pseudomonadati</taxon>
        <taxon>Pseudomonadota</taxon>
        <taxon>Alphaproteobacteria</taxon>
        <taxon>Rhodobacterales</taxon>
        <taxon>Paracoccaceae</taxon>
        <taxon>Thioclava</taxon>
    </lineage>
</organism>
<evidence type="ECO:0008006" key="4">
    <source>
        <dbReference type="Google" id="ProtNLM"/>
    </source>
</evidence>
<evidence type="ECO:0000313" key="2">
    <source>
        <dbReference type="EMBL" id="MEX1660185.1"/>
    </source>
</evidence>
<dbReference type="EMBL" id="JBFRYC010000001">
    <property type="protein sequence ID" value="MEX1660185.1"/>
    <property type="molecule type" value="Genomic_DNA"/>
</dbReference>